<dbReference type="Proteomes" id="UP000605201">
    <property type="component" value="Unassembled WGS sequence"/>
</dbReference>
<dbReference type="AlphaFoldDB" id="A0A8J6P1Q4"/>
<name>A0A8J6P1Q4_9BACT</name>
<evidence type="ECO:0000313" key="1">
    <source>
        <dbReference type="EMBL" id="MBC8431417.1"/>
    </source>
</evidence>
<organism evidence="1 2">
    <name type="scientific">Candidatus Desulfatibia vada</name>
    <dbReference type="NCBI Taxonomy" id="2841696"/>
    <lineage>
        <taxon>Bacteria</taxon>
        <taxon>Pseudomonadati</taxon>
        <taxon>Thermodesulfobacteriota</taxon>
        <taxon>Desulfobacteria</taxon>
        <taxon>Desulfobacterales</taxon>
        <taxon>Desulfobacterales incertae sedis</taxon>
        <taxon>Candidatus Desulfatibia</taxon>
    </lineage>
</organism>
<protein>
    <recommendedName>
        <fullName evidence="3">Replication protein A C-terminal domain-containing protein</fullName>
    </recommendedName>
</protein>
<gene>
    <name evidence="1" type="ORF">H8D96_05815</name>
</gene>
<comment type="caution">
    <text evidence="1">The sequence shown here is derived from an EMBL/GenBank/DDBJ whole genome shotgun (WGS) entry which is preliminary data.</text>
</comment>
<evidence type="ECO:0000313" key="2">
    <source>
        <dbReference type="Proteomes" id="UP000605201"/>
    </source>
</evidence>
<accession>A0A8J6P1Q4</accession>
<sequence>MTRRKGKSVSFDAMVKFFMQYYNIPTRKDIDKLMAKMDQLEKLIKPTATGKSRKVSGPKAAKGRAIASRSAATSADITLDVIKRFRKGVGFAEIQVRTGFGEKKLRNIIFRLHKMGKIVRKSRGIYLVP</sequence>
<dbReference type="EMBL" id="JACNIG010000142">
    <property type="protein sequence ID" value="MBC8431417.1"/>
    <property type="molecule type" value="Genomic_DNA"/>
</dbReference>
<proteinExistence type="predicted"/>
<reference evidence="1 2" key="1">
    <citation type="submission" date="2020-08" db="EMBL/GenBank/DDBJ databases">
        <title>Bridging the membrane lipid divide: bacteria of the FCB group superphylum have the potential to synthesize archaeal ether lipids.</title>
        <authorList>
            <person name="Villanueva L."/>
            <person name="Von Meijenfeldt F.A.B."/>
            <person name="Westbye A.B."/>
            <person name="Yadav S."/>
            <person name="Hopmans E.C."/>
            <person name="Dutilh B.E."/>
            <person name="Sinninghe Damste J.S."/>
        </authorList>
    </citation>
    <scope>NUCLEOTIDE SEQUENCE [LARGE SCALE GENOMIC DNA]</scope>
    <source>
        <strain evidence="1">NIOZ-UU17</strain>
    </source>
</reference>
<evidence type="ECO:0008006" key="3">
    <source>
        <dbReference type="Google" id="ProtNLM"/>
    </source>
</evidence>